<dbReference type="AlphaFoldDB" id="A0AAD9M063"/>
<gene>
    <name evidence="1" type="ORF">LX32DRAFT_109441</name>
</gene>
<name>A0AAD9M063_9PEZI</name>
<accession>A0AAD9M063</accession>
<reference evidence="1" key="1">
    <citation type="submission" date="2021-06" db="EMBL/GenBank/DDBJ databases">
        <title>Comparative genomics, transcriptomics and evolutionary studies reveal genomic signatures of adaptation to plant cell wall in hemibiotrophic fungi.</title>
        <authorList>
            <consortium name="DOE Joint Genome Institute"/>
            <person name="Baroncelli R."/>
            <person name="Diaz J.F."/>
            <person name="Benocci T."/>
            <person name="Peng M."/>
            <person name="Battaglia E."/>
            <person name="Haridas S."/>
            <person name="Andreopoulos W."/>
            <person name="Labutti K."/>
            <person name="Pangilinan J."/>
            <person name="Floch G.L."/>
            <person name="Makela M.R."/>
            <person name="Henrissat B."/>
            <person name="Grigoriev I.V."/>
            <person name="Crouch J.A."/>
            <person name="De Vries R.P."/>
            <person name="Sukno S.A."/>
            <person name="Thon M.R."/>
        </authorList>
    </citation>
    <scope>NUCLEOTIDE SEQUENCE</scope>
    <source>
        <strain evidence="1">MAFF235873</strain>
    </source>
</reference>
<organism evidence="1 2">
    <name type="scientific">Colletotrichum zoysiae</name>
    <dbReference type="NCBI Taxonomy" id="1216348"/>
    <lineage>
        <taxon>Eukaryota</taxon>
        <taxon>Fungi</taxon>
        <taxon>Dikarya</taxon>
        <taxon>Ascomycota</taxon>
        <taxon>Pezizomycotina</taxon>
        <taxon>Sordariomycetes</taxon>
        <taxon>Hypocreomycetidae</taxon>
        <taxon>Glomerellales</taxon>
        <taxon>Glomerellaceae</taxon>
        <taxon>Colletotrichum</taxon>
        <taxon>Colletotrichum graminicola species complex</taxon>
    </lineage>
</organism>
<proteinExistence type="predicted"/>
<comment type="caution">
    <text evidence="1">The sequence shown here is derived from an EMBL/GenBank/DDBJ whole genome shotgun (WGS) entry which is preliminary data.</text>
</comment>
<protein>
    <submittedName>
        <fullName evidence="1">Uncharacterized protein</fullName>
    </submittedName>
</protein>
<keyword evidence="2" id="KW-1185">Reference proteome</keyword>
<sequence length="115" mass="12778">MSARRSVSRIFPRPPPLLFLFFLIAILETGTSPLSLIKGSIRQRRQSPWLGLLRVAIPPQGGVTPITEWLDPRYAAEVEATGRDSRGVDLLHHSRSLKSRFKDMCNQVNGAVGEA</sequence>
<evidence type="ECO:0000313" key="2">
    <source>
        <dbReference type="Proteomes" id="UP001232148"/>
    </source>
</evidence>
<dbReference type="Proteomes" id="UP001232148">
    <property type="component" value="Unassembled WGS sequence"/>
</dbReference>
<evidence type="ECO:0000313" key="1">
    <source>
        <dbReference type="EMBL" id="KAK2024343.1"/>
    </source>
</evidence>
<dbReference type="EMBL" id="MU842968">
    <property type="protein sequence ID" value="KAK2024343.1"/>
    <property type="molecule type" value="Genomic_DNA"/>
</dbReference>